<keyword evidence="3" id="KW-1133">Transmembrane helix</keyword>
<keyword evidence="1" id="KW-0175">Coiled coil</keyword>
<feature type="coiled-coil region" evidence="1">
    <location>
        <begin position="622"/>
        <end position="656"/>
    </location>
</feature>
<evidence type="ECO:0000313" key="4">
    <source>
        <dbReference type="EMBL" id="QJB68094.1"/>
    </source>
</evidence>
<evidence type="ECO:0000313" key="5">
    <source>
        <dbReference type="Proteomes" id="UP000501600"/>
    </source>
</evidence>
<accession>A0A6H2DID5</accession>
<keyword evidence="5" id="KW-1185">Reference proteome</keyword>
<sequence>MTGGSKIIGMWRDKADEPLVEASEVEGEEENSPSELASEESEYVTENIDFEGDGEADEWKYYADEEPVESTLKQYAIPALAVFGALLWTGFFLWANRDIFTTIPTLKSGIDLITQWCLPLATLGVAYLLYMRNSSNEASRFNDVAQSLRTESDQLETRLKTVNNELSIAREFLMQETKELEFFGQQSSQKLQTAAGAIKTSLADGLTKMNKLGDVSDAAYKNLEQLREHLPVVINTAKDVTNQIGNSGRTAQTEMAAMVTTLKRIGEVGTAAKQSINDLTKGSDESLGKLSETADQIAERLNKQLEETETGTEKIAALLKSSSAEVIESLKQAQISLAQETSETSTAIKGDLDSFETALKALGETADDEETRLKALVDELHQSIADVSIKVAGLDNESGEKTAKLAFGIAALEENCNSMQNSLKVGHGVADGMIERMEKLLTALDSSARELDETLPAAFERVTAKTEESLTTYRQITNEAQKAGEAAEGVAASVRQADEAIAAQGQNLKRLQDDGLATTQTALDKIDELAKSLAEVREQNEMLAESSGEKLISALLRVKETANQASEYTREALENSITGSAQTFERVSEEALSRIIDEKISSIAPKLEAAVASAVATTQSTAGHLTEQLKAIEDMTADLEQRILFAKEKAEQSSDENFTRRVAMLTESLNSTAIDVNKILSNEVTDTEWAAYLKGDRGIFTRRAVRLLDSGEVREILTEYDANSEFREHVNRYIHDFEAMLRGVLATRDGSAISVTLLSSDIGKLYVALAQAIERLRG</sequence>
<feature type="region of interest" description="Disordered" evidence="2">
    <location>
        <begin position="1"/>
        <end position="44"/>
    </location>
</feature>
<organism evidence="4 5">
    <name type="scientific">Parasphingorhabdus halotolerans</name>
    <dbReference type="NCBI Taxonomy" id="2725558"/>
    <lineage>
        <taxon>Bacteria</taxon>
        <taxon>Pseudomonadati</taxon>
        <taxon>Pseudomonadota</taxon>
        <taxon>Alphaproteobacteria</taxon>
        <taxon>Sphingomonadales</taxon>
        <taxon>Sphingomonadaceae</taxon>
        <taxon>Parasphingorhabdus</taxon>
    </lineage>
</organism>
<protein>
    <recommendedName>
        <fullName evidence="6">ATPase</fullName>
    </recommendedName>
</protein>
<dbReference type="Proteomes" id="UP000501600">
    <property type="component" value="Chromosome"/>
</dbReference>
<reference evidence="4 5" key="1">
    <citation type="submission" date="2020-04" db="EMBL/GenBank/DDBJ databases">
        <title>Genome sequence for Sphingorhabdus sp. strain M1.</title>
        <authorList>
            <person name="Park S.-J."/>
        </authorList>
    </citation>
    <scope>NUCLEOTIDE SEQUENCE [LARGE SCALE GENOMIC DNA]</scope>
    <source>
        <strain evidence="4 5">JK6</strain>
    </source>
</reference>
<dbReference type="EMBL" id="CP051217">
    <property type="protein sequence ID" value="QJB68094.1"/>
    <property type="molecule type" value="Genomic_DNA"/>
</dbReference>
<feature type="compositionally biased region" description="Acidic residues" evidence="2">
    <location>
        <begin position="23"/>
        <end position="44"/>
    </location>
</feature>
<dbReference type="RefSeq" id="WP_168817884.1">
    <property type="nucleotide sequence ID" value="NZ_CP051217.1"/>
</dbReference>
<keyword evidence="3" id="KW-0812">Transmembrane</keyword>
<evidence type="ECO:0000256" key="1">
    <source>
        <dbReference type="SAM" id="Coils"/>
    </source>
</evidence>
<keyword evidence="3" id="KW-0472">Membrane</keyword>
<evidence type="ECO:0000256" key="3">
    <source>
        <dbReference type="SAM" id="Phobius"/>
    </source>
</evidence>
<gene>
    <name evidence="4" type="ORF">HF685_01210</name>
</gene>
<dbReference type="AlphaFoldDB" id="A0A6H2DID5"/>
<feature type="transmembrane region" description="Helical" evidence="3">
    <location>
        <begin position="108"/>
        <end position="130"/>
    </location>
</feature>
<dbReference type="KEGG" id="phao:HF685_01210"/>
<feature type="coiled-coil region" evidence="1">
    <location>
        <begin position="494"/>
        <end position="546"/>
    </location>
</feature>
<proteinExistence type="predicted"/>
<evidence type="ECO:0008006" key="6">
    <source>
        <dbReference type="Google" id="ProtNLM"/>
    </source>
</evidence>
<feature type="transmembrane region" description="Helical" evidence="3">
    <location>
        <begin position="75"/>
        <end position="96"/>
    </location>
</feature>
<evidence type="ECO:0000256" key="2">
    <source>
        <dbReference type="SAM" id="MobiDB-lite"/>
    </source>
</evidence>
<name>A0A6H2DID5_9SPHN</name>